<proteinExistence type="predicted"/>
<evidence type="ECO:0000313" key="2">
    <source>
        <dbReference type="Proteomes" id="UP000295063"/>
    </source>
</evidence>
<name>A0A4R1Q021_9FIRM</name>
<dbReference type="EMBL" id="SLUI01000003">
    <property type="protein sequence ID" value="TCL38775.1"/>
    <property type="molecule type" value="Genomic_DNA"/>
</dbReference>
<reference evidence="1 2" key="1">
    <citation type="submission" date="2019-03" db="EMBL/GenBank/DDBJ databases">
        <title>Genomic Encyclopedia of Type Strains, Phase IV (KMG-IV): sequencing the most valuable type-strain genomes for metagenomic binning, comparative biology and taxonomic classification.</title>
        <authorList>
            <person name="Goeker M."/>
        </authorList>
    </citation>
    <scope>NUCLEOTIDE SEQUENCE [LARGE SCALE GENOMIC DNA]</scope>
    <source>
        <strain evidence="1 2">DSM 15969</strain>
    </source>
</reference>
<organism evidence="1 2">
    <name type="scientific">Anaerospora hongkongensis</name>
    <dbReference type="NCBI Taxonomy" id="244830"/>
    <lineage>
        <taxon>Bacteria</taxon>
        <taxon>Bacillati</taxon>
        <taxon>Bacillota</taxon>
        <taxon>Negativicutes</taxon>
        <taxon>Selenomonadales</taxon>
        <taxon>Sporomusaceae</taxon>
        <taxon>Anaerospora</taxon>
    </lineage>
</organism>
<keyword evidence="2" id="KW-1185">Reference proteome</keyword>
<sequence>MKVTKVAPVFRIPYVNLQDKYREAARNAGKKEEPSFERVFNQVMQERVNVTR</sequence>
<protein>
    <submittedName>
        <fullName evidence="1">Uncharacterized protein</fullName>
    </submittedName>
</protein>
<accession>A0A4R1Q021</accession>
<dbReference type="Proteomes" id="UP000295063">
    <property type="component" value="Unassembled WGS sequence"/>
</dbReference>
<dbReference type="RefSeq" id="WP_165898802.1">
    <property type="nucleotide sequence ID" value="NZ_DAMAKO010000001.1"/>
</dbReference>
<dbReference type="AlphaFoldDB" id="A0A4R1Q021"/>
<gene>
    <name evidence="1" type="ORF">EV210_103258</name>
</gene>
<evidence type="ECO:0000313" key="1">
    <source>
        <dbReference type="EMBL" id="TCL38775.1"/>
    </source>
</evidence>
<comment type="caution">
    <text evidence="1">The sequence shown here is derived from an EMBL/GenBank/DDBJ whole genome shotgun (WGS) entry which is preliminary data.</text>
</comment>